<organism evidence="2 3">
    <name type="scientific">Flavobacterium cauense R2A-7</name>
    <dbReference type="NCBI Taxonomy" id="1341154"/>
    <lineage>
        <taxon>Bacteria</taxon>
        <taxon>Pseudomonadati</taxon>
        <taxon>Bacteroidota</taxon>
        <taxon>Flavobacteriia</taxon>
        <taxon>Flavobacteriales</taxon>
        <taxon>Flavobacteriaceae</taxon>
        <taxon>Flavobacterium</taxon>
    </lineage>
</organism>
<feature type="transmembrane region" description="Helical" evidence="1">
    <location>
        <begin position="162"/>
        <end position="179"/>
    </location>
</feature>
<feature type="transmembrane region" description="Helical" evidence="1">
    <location>
        <begin position="71"/>
        <end position="91"/>
    </location>
</feature>
<keyword evidence="1" id="KW-0472">Membrane</keyword>
<feature type="transmembrane region" description="Helical" evidence="1">
    <location>
        <begin position="136"/>
        <end position="155"/>
    </location>
</feature>
<name>A0A562LMZ5_9FLAO</name>
<dbReference type="EMBL" id="VLKQ01000014">
    <property type="protein sequence ID" value="TWI08985.1"/>
    <property type="molecule type" value="Genomic_DNA"/>
</dbReference>
<evidence type="ECO:0000313" key="3">
    <source>
        <dbReference type="Proteomes" id="UP000319848"/>
    </source>
</evidence>
<evidence type="ECO:0000313" key="2">
    <source>
        <dbReference type="EMBL" id="TWI08985.1"/>
    </source>
</evidence>
<keyword evidence="1" id="KW-0812">Transmembrane</keyword>
<keyword evidence="3" id="KW-1185">Reference proteome</keyword>
<feature type="transmembrane region" description="Helical" evidence="1">
    <location>
        <begin position="185"/>
        <end position="204"/>
    </location>
</feature>
<dbReference type="STRING" id="1341154.FCR2A7T_06030"/>
<proteinExistence type="predicted"/>
<evidence type="ECO:0000256" key="1">
    <source>
        <dbReference type="SAM" id="Phobius"/>
    </source>
</evidence>
<dbReference type="Proteomes" id="UP000319848">
    <property type="component" value="Unassembled WGS sequence"/>
</dbReference>
<comment type="caution">
    <text evidence="2">The sequence shown here is derived from an EMBL/GenBank/DDBJ whole genome shotgun (WGS) entry which is preliminary data.</text>
</comment>
<gene>
    <name evidence="2" type="ORF">IP98_02699</name>
</gene>
<protein>
    <submittedName>
        <fullName evidence="2">Uncharacterized protein</fullName>
    </submittedName>
</protein>
<feature type="transmembrane region" description="Helical" evidence="1">
    <location>
        <begin position="28"/>
        <end position="56"/>
    </location>
</feature>
<feature type="transmembrane region" description="Helical" evidence="1">
    <location>
        <begin position="112"/>
        <end position="130"/>
    </location>
</feature>
<dbReference type="AlphaFoldDB" id="A0A562LMZ5"/>
<accession>A0A562LMZ5</accession>
<sequence>MFFKVLYMDTQNYLQDLKEIKELMNKSTLFISLSGLSGILAGIYALIGAAVVYYLIENHEGYYITLESKTFKLIVLTAMVVLLASLVTAYVMTVNKATKAGEKMWNSASKRLLINFLIPLITGGIFALLLLRNGSYGLVAPVTLIFYGLACVNASKYTLRDVRYLGITEIILGLLAVEFSGYGLYFWVLGFGVCHIVYGSLMHFKYDRK</sequence>
<reference evidence="2 3" key="1">
    <citation type="journal article" date="2015" name="Stand. Genomic Sci.">
        <title>Genomic Encyclopedia of Bacterial and Archaeal Type Strains, Phase III: the genomes of soil and plant-associated and newly described type strains.</title>
        <authorList>
            <person name="Whitman W.B."/>
            <person name="Woyke T."/>
            <person name="Klenk H.P."/>
            <person name="Zhou Y."/>
            <person name="Lilburn T.G."/>
            <person name="Beck B.J."/>
            <person name="De Vos P."/>
            <person name="Vandamme P."/>
            <person name="Eisen J.A."/>
            <person name="Garrity G."/>
            <person name="Hugenholtz P."/>
            <person name="Kyrpides N.C."/>
        </authorList>
    </citation>
    <scope>NUCLEOTIDE SEQUENCE [LARGE SCALE GENOMIC DNA]</scope>
    <source>
        <strain evidence="2 3">CGMCC 1.7270</strain>
    </source>
</reference>
<keyword evidence="1" id="KW-1133">Transmembrane helix</keyword>